<accession>A0A382VVT8</accession>
<organism evidence="2">
    <name type="scientific">marine metagenome</name>
    <dbReference type="NCBI Taxonomy" id="408172"/>
    <lineage>
        <taxon>unclassified sequences</taxon>
        <taxon>metagenomes</taxon>
        <taxon>ecological metagenomes</taxon>
    </lineage>
</organism>
<sequence>MSDKKKKSESKYSNAGKGDKSRVDISPKDWAKKWEKIFRPKNYKDKEDKLKGWLP</sequence>
<feature type="region of interest" description="Disordered" evidence="1">
    <location>
        <begin position="1"/>
        <end position="25"/>
    </location>
</feature>
<reference evidence="2" key="1">
    <citation type="submission" date="2018-05" db="EMBL/GenBank/DDBJ databases">
        <authorList>
            <person name="Lanie J.A."/>
            <person name="Ng W.-L."/>
            <person name="Kazmierczak K.M."/>
            <person name="Andrzejewski T.M."/>
            <person name="Davidsen T.M."/>
            <person name="Wayne K.J."/>
            <person name="Tettelin H."/>
            <person name="Glass J.I."/>
            <person name="Rusch D."/>
            <person name="Podicherti R."/>
            <person name="Tsui H.-C.T."/>
            <person name="Winkler M.E."/>
        </authorList>
    </citation>
    <scope>NUCLEOTIDE SEQUENCE</scope>
</reference>
<dbReference type="AlphaFoldDB" id="A0A382VVT8"/>
<dbReference type="EMBL" id="UINC01155009">
    <property type="protein sequence ID" value="SVD50609.1"/>
    <property type="molecule type" value="Genomic_DNA"/>
</dbReference>
<evidence type="ECO:0000313" key="2">
    <source>
        <dbReference type="EMBL" id="SVD50609.1"/>
    </source>
</evidence>
<evidence type="ECO:0000256" key="1">
    <source>
        <dbReference type="SAM" id="MobiDB-lite"/>
    </source>
</evidence>
<gene>
    <name evidence="2" type="ORF">METZ01_LOCUS403463</name>
</gene>
<proteinExistence type="predicted"/>
<name>A0A382VVT8_9ZZZZ</name>
<protein>
    <submittedName>
        <fullName evidence="2">Uncharacterized protein</fullName>
    </submittedName>
</protein>